<gene>
    <name evidence="1" type="ORF">DHETER_LOCUS6185</name>
</gene>
<protein>
    <submittedName>
        <fullName evidence="1">9935_t:CDS:1</fullName>
    </submittedName>
</protein>
<sequence>EGSLSSLLVQSFDEPFTDQPNSLVLENANDVNENKLFKRLGCIGGSKK</sequence>
<dbReference type="Proteomes" id="UP000789702">
    <property type="component" value="Unassembled WGS sequence"/>
</dbReference>
<comment type="caution">
    <text evidence="1">The sequence shown here is derived from an EMBL/GenBank/DDBJ whole genome shotgun (WGS) entry which is preliminary data.</text>
</comment>
<keyword evidence="2" id="KW-1185">Reference proteome</keyword>
<proteinExistence type="predicted"/>
<dbReference type="EMBL" id="CAJVPU010007545">
    <property type="protein sequence ID" value="CAG8574003.1"/>
    <property type="molecule type" value="Genomic_DNA"/>
</dbReference>
<reference evidence="1" key="1">
    <citation type="submission" date="2021-06" db="EMBL/GenBank/DDBJ databases">
        <authorList>
            <person name="Kallberg Y."/>
            <person name="Tangrot J."/>
            <person name="Rosling A."/>
        </authorList>
    </citation>
    <scope>NUCLEOTIDE SEQUENCE</scope>
    <source>
        <strain evidence="1">IL203A</strain>
    </source>
</reference>
<name>A0ACA9M8S5_9GLOM</name>
<organism evidence="1 2">
    <name type="scientific">Dentiscutata heterogama</name>
    <dbReference type="NCBI Taxonomy" id="1316150"/>
    <lineage>
        <taxon>Eukaryota</taxon>
        <taxon>Fungi</taxon>
        <taxon>Fungi incertae sedis</taxon>
        <taxon>Mucoromycota</taxon>
        <taxon>Glomeromycotina</taxon>
        <taxon>Glomeromycetes</taxon>
        <taxon>Diversisporales</taxon>
        <taxon>Gigasporaceae</taxon>
        <taxon>Dentiscutata</taxon>
    </lineage>
</organism>
<evidence type="ECO:0000313" key="2">
    <source>
        <dbReference type="Proteomes" id="UP000789702"/>
    </source>
</evidence>
<feature type="non-terminal residue" evidence="1">
    <location>
        <position position="1"/>
    </location>
</feature>
<evidence type="ECO:0000313" key="1">
    <source>
        <dbReference type="EMBL" id="CAG8574003.1"/>
    </source>
</evidence>
<accession>A0ACA9M8S5</accession>